<proteinExistence type="predicted"/>
<organism evidence="1 2">
    <name type="scientific">Sporanaerobium hydrogeniformans</name>
    <dbReference type="NCBI Taxonomy" id="3072179"/>
    <lineage>
        <taxon>Bacteria</taxon>
        <taxon>Bacillati</taxon>
        <taxon>Bacillota</taxon>
        <taxon>Clostridia</taxon>
        <taxon>Lachnospirales</taxon>
        <taxon>Lachnospiraceae</taxon>
        <taxon>Sporanaerobium</taxon>
    </lineage>
</organism>
<reference evidence="1" key="1">
    <citation type="submission" date="2017-10" db="EMBL/GenBank/DDBJ databases">
        <title>Genome sequence of cellulolytic Lachnospiraceae bacterium XHS1971 isolated from hotspring sediment.</title>
        <authorList>
            <person name="Vasudevan G."/>
            <person name="Joshi A.J."/>
            <person name="Hivarkar S."/>
            <person name="Lanjekar V.B."/>
            <person name="Dhakephalkar P.K."/>
            <person name="Dagar S."/>
        </authorList>
    </citation>
    <scope>NUCLEOTIDE SEQUENCE</scope>
    <source>
        <strain evidence="1">XHS1971</strain>
    </source>
</reference>
<sequence>MKQQAYVAIDLGASSGRLILGTMQEGKLNLEEIHRFTNDPVYLGDTFYWDFMRIFHEIKQGLKKLSQRSDIEVTSIGIDTWGVDGAWLDKNGRLLTNPIHYRDARTSKTMDAFYNHITDSKLYDITGIQKMSFNTVYQLYYDMTQNEVVKNYGEKWLFMPDLIAYFLTGSTFNEYSIASTGALLDAKTRTYSKELFEALGLPLDKMQPIVMPGTVVGTLTAAIQEETGLGEVKVVAVGSHDTASAVAGAPLETENEVYLCCGTWCLMGMELQEPILSENSKDFNITNEGGVEGTIRYLKNINGLWFLQQLRKVWNERGLNLSFPDIIAEVQKSNCDFAVDATADRFMAPLNMEKEIIAYCKETYGVTLETVGDIAKAAYNGLAIHYKEVLEMFENITGKSIETVRMVGGGIQDQYLCQRVADSTGKQVVAGPIEASCIGNMLMQMKAVGTIKSLNEGRQIVRESFEQKHYSAK</sequence>
<comment type="caution">
    <text evidence="1">The sequence shown here is derived from an EMBL/GenBank/DDBJ whole genome shotgun (WGS) entry which is preliminary data.</text>
</comment>
<dbReference type="Proteomes" id="UP000224460">
    <property type="component" value="Unassembled WGS sequence"/>
</dbReference>
<gene>
    <name evidence="1" type="ORF">CS063_01205</name>
</gene>
<protein>
    <submittedName>
        <fullName evidence="1">Rhamnulokinase</fullName>
    </submittedName>
</protein>
<name>A0AC61DH35_9FIRM</name>
<evidence type="ECO:0000313" key="2">
    <source>
        <dbReference type="Proteomes" id="UP000224460"/>
    </source>
</evidence>
<dbReference type="EMBL" id="PEDL01000001">
    <property type="protein sequence ID" value="PHV72125.1"/>
    <property type="molecule type" value="Genomic_DNA"/>
</dbReference>
<evidence type="ECO:0000313" key="1">
    <source>
        <dbReference type="EMBL" id="PHV72125.1"/>
    </source>
</evidence>
<accession>A0AC61DH35</accession>
<keyword evidence="2" id="KW-1185">Reference proteome</keyword>